<accession>A0ACC5QYW6</accession>
<comment type="caution">
    <text evidence="1">The sequence shown here is derived from an EMBL/GenBank/DDBJ whole genome shotgun (WGS) entry which is preliminary data.</text>
</comment>
<gene>
    <name evidence="1" type="ORF">JHL16_03335</name>
</gene>
<organism evidence="1 2">
    <name type="scientific">Taklimakanibacter albus</name>
    <dbReference type="NCBI Taxonomy" id="2800327"/>
    <lineage>
        <taxon>Bacteria</taxon>
        <taxon>Pseudomonadati</taxon>
        <taxon>Pseudomonadota</taxon>
        <taxon>Alphaproteobacteria</taxon>
        <taxon>Hyphomicrobiales</taxon>
        <taxon>Aestuariivirgaceae</taxon>
        <taxon>Taklimakanibacter</taxon>
    </lineage>
</organism>
<protein>
    <submittedName>
        <fullName evidence="1">FUSC family protein</fullName>
    </submittedName>
</protein>
<dbReference type="Proteomes" id="UP000616151">
    <property type="component" value="Unassembled WGS sequence"/>
</dbReference>
<evidence type="ECO:0000313" key="1">
    <source>
        <dbReference type="EMBL" id="MBK1865373.1"/>
    </source>
</evidence>
<keyword evidence="2" id="KW-1185">Reference proteome</keyword>
<dbReference type="EMBL" id="JAENHL010000004">
    <property type="protein sequence ID" value="MBK1865373.1"/>
    <property type="molecule type" value="Genomic_DNA"/>
</dbReference>
<reference evidence="1" key="1">
    <citation type="submission" date="2021-01" db="EMBL/GenBank/DDBJ databases">
        <authorList>
            <person name="Sun Q."/>
        </authorList>
    </citation>
    <scope>NUCLEOTIDE SEQUENCE</scope>
    <source>
        <strain evidence="1">YIM B02566</strain>
    </source>
</reference>
<sequence>MKPGDVIAFIRAHVAELRHALRVVIAVVAAFAVVKLFGLPQGWWAVITALLVVQTSVGGSLKAALDRLWGTMAGAFYGALVALAIPHASDIGLGIAIAVAILPLAFLAAVNAIFRVAPVTALIVMLPIYGPASDPLISAADRVFEIIIGNIVALAVTFVILPTRAHGQLREAAARVASLNADLMERLIDGLTRDQGRQSVPPLHAKIRAALKQTETAAEEAARERKMRVSDDPDPEPVVRTLYRVRHDLVMVGRAAAKPLPEPVLAELGSLLTTLHQDASAVLRGISAALLAHLPAPGIEAYQASVRSLAQAIETMAENRQRLPQQEAARLFTLRFALEQLGDDMRDLAARTSELAKKKAAPATS</sequence>
<name>A0ACC5QYW6_9HYPH</name>
<proteinExistence type="predicted"/>
<evidence type="ECO:0000313" key="2">
    <source>
        <dbReference type="Proteomes" id="UP000616151"/>
    </source>
</evidence>